<sequence length="180" mass="20533">MRRVALSTLSHRRTLARAPKHFPQQAYITHIAKTMPQFMTGDRLRRWRPYLSVLTLFTQSIKNTLHLSTARSPNHHHQPTERIHRLQAAPWLNWACRCPIIPPGTPHCEGLRRAGRMRRSRTAATSVLYPFSHSLLTPDTHPRSPFPEAFVKARDTIRLFTAPVRVCISGRGIVLGRGGV</sequence>
<evidence type="ECO:0000313" key="1">
    <source>
        <dbReference type="EMBL" id="TEB05154.1"/>
    </source>
</evidence>
<dbReference type="AlphaFoldDB" id="A0A4Y7R863"/>
<comment type="caution">
    <text evidence="1">The sequence shown here is derived from an EMBL/GenBank/DDBJ whole genome shotgun (WGS) entry which is preliminary data.</text>
</comment>
<name>A0A4Y7R863_COPMI</name>
<evidence type="ECO:0000313" key="2">
    <source>
        <dbReference type="Proteomes" id="UP000298030"/>
    </source>
</evidence>
<keyword evidence="2" id="KW-1185">Reference proteome</keyword>
<dbReference type="Proteomes" id="UP000298030">
    <property type="component" value="Unassembled WGS sequence"/>
</dbReference>
<gene>
    <name evidence="1" type="ORF">FA13DRAFT_1263802</name>
</gene>
<proteinExistence type="predicted"/>
<accession>A0A4Y7R863</accession>
<reference evidence="1 2" key="1">
    <citation type="journal article" date="2019" name="Nat. Ecol. Evol.">
        <title>Megaphylogeny resolves global patterns of mushroom evolution.</title>
        <authorList>
            <person name="Varga T."/>
            <person name="Krizsan K."/>
            <person name="Foldi C."/>
            <person name="Dima B."/>
            <person name="Sanchez-Garcia M."/>
            <person name="Sanchez-Ramirez S."/>
            <person name="Szollosi G.J."/>
            <person name="Szarkandi J.G."/>
            <person name="Papp V."/>
            <person name="Albert L."/>
            <person name="Andreopoulos W."/>
            <person name="Angelini C."/>
            <person name="Antonin V."/>
            <person name="Barry K.W."/>
            <person name="Bougher N.L."/>
            <person name="Buchanan P."/>
            <person name="Buyck B."/>
            <person name="Bense V."/>
            <person name="Catcheside P."/>
            <person name="Chovatia M."/>
            <person name="Cooper J."/>
            <person name="Damon W."/>
            <person name="Desjardin D."/>
            <person name="Finy P."/>
            <person name="Geml J."/>
            <person name="Haridas S."/>
            <person name="Hughes K."/>
            <person name="Justo A."/>
            <person name="Karasinski D."/>
            <person name="Kautmanova I."/>
            <person name="Kiss B."/>
            <person name="Kocsube S."/>
            <person name="Kotiranta H."/>
            <person name="LaButti K.M."/>
            <person name="Lechner B.E."/>
            <person name="Liimatainen K."/>
            <person name="Lipzen A."/>
            <person name="Lukacs Z."/>
            <person name="Mihaltcheva S."/>
            <person name="Morgado L.N."/>
            <person name="Niskanen T."/>
            <person name="Noordeloos M.E."/>
            <person name="Ohm R.A."/>
            <person name="Ortiz-Santana B."/>
            <person name="Ovrebo C."/>
            <person name="Racz N."/>
            <person name="Riley R."/>
            <person name="Savchenko A."/>
            <person name="Shiryaev A."/>
            <person name="Soop K."/>
            <person name="Spirin V."/>
            <person name="Szebenyi C."/>
            <person name="Tomsovsky M."/>
            <person name="Tulloss R.E."/>
            <person name="Uehling J."/>
            <person name="Grigoriev I.V."/>
            <person name="Vagvolgyi C."/>
            <person name="Papp T."/>
            <person name="Martin F.M."/>
            <person name="Miettinen O."/>
            <person name="Hibbett D.S."/>
            <person name="Nagy L.G."/>
        </authorList>
    </citation>
    <scope>NUCLEOTIDE SEQUENCE [LARGE SCALE GENOMIC DNA]</scope>
    <source>
        <strain evidence="1 2">FP101781</strain>
    </source>
</reference>
<protein>
    <submittedName>
        <fullName evidence="1">Uncharacterized protein</fullName>
    </submittedName>
</protein>
<organism evidence="1 2">
    <name type="scientific">Coprinellus micaceus</name>
    <name type="common">Glistening ink-cap mushroom</name>
    <name type="synonym">Coprinus micaceus</name>
    <dbReference type="NCBI Taxonomy" id="71717"/>
    <lineage>
        <taxon>Eukaryota</taxon>
        <taxon>Fungi</taxon>
        <taxon>Dikarya</taxon>
        <taxon>Basidiomycota</taxon>
        <taxon>Agaricomycotina</taxon>
        <taxon>Agaricomycetes</taxon>
        <taxon>Agaricomycetidae</taxon>
        <taxon>Agaricales</taxon>
        <taxon>Agaricineae</taxon>
        <taxon>Psathyrellaceae</taxon>
        <taxon>Coprinellus</taxon>
    </lineage>
</organism>
<dbReference type="EMBL" id="QPFP01000602">
    <property type="protein sequence ID" value="TEB05154.1"/>
    <property type="molecule type" value="Genomic_DNA"/>
</dbReference>